<dbReference type="PROSITE" id="PS51257">
    <property type="entry name" value="PROKAR_LIPOPROTEIN"/>
    <property type="match status" value="1"/>
</dbReference>
<feature type="chain" id="PRO_5043742917" description="Secreted protein" evidence="2">
    <location>
        <begin position="19"/>
        <end position="85"/>
    </location>
</feature>
<evidence type="ECO:0000256" key="2">
    <source>
        <dbReference type="SAM" id="SignalP"/>
    </source>
</evidence>
<evidence type="ECO:0008006" key="5">
    <source>
        <dbReference type="Google" id="ProtNLM"/>
    </source>
</evidence>
<accession>A0AAV9BH87</accession>
<dbReference type="AlphaFoldDB" id="A0AAV9BH87"/>
<feature type="region of interest" description="Disordered" evidence="1">
    <location>
        <begin position="19"/>
        <end position="64"/>
    </location>
</feature>
<gene>
    <name evidence="3" type="ORF">QJS04_geneDACA022480</name>
</gene>
<feature type="compositionally biased region" description="Basic and acidic residues" evidence="1">
    <location>
        <begin position="46"/>
        <end position="57"/>
    </location>
</feature>
<dbReference type="EMBL" id="JAUJYN010000003">
    <property type="protein sequence ID" value="KAK1275676.1"/>
    <property type="molecule type" value="Genomic_DNA"/>
</dbReference>
<organism evidence="3 4">
    <name type="scientific">Acorus gramineus</name>
    <name type="common">Dwarf sweet flag</name>
    <dbReference type="NCBI Taxonomy" id="55184"/>
    <lineage>
        <taxon>Eukaryota</taxon>
        <taxon>Viridiplantae</taxon>
        <taxon>Streptophyta</taxon>
        <taxon>Embryophyta</taxon>
        <taxon>Tracheophyta</taxon>
        <taxon>Spermatophyta</taxon>
        <taxon>Magnoliopsida</taxon>
        <taxon>Liliopsida</taxon>
        <taxon>Acoraceae</taxon>
        <taxon>Acorus</taxon>
    </lineage>
</organism>
<proteinExistence type="predicted"/>
<reference evidence="3" key="2">
    <citation type="submission" date="2023-06" db="EMBL/GenBank/DDBJ databases">
        <authorList>
            <person name="Ma L."/>
            <person name="Liu K.-W."/>
            <person name="Li Z."/>
            <person name="Hsiao Y.-Y."/>
            <person name="Qi Y."/>
            <person name="Fu T."/>
            <person name="Tang G."/>
            <person name="Zhang D."/>
            <person name="Sun W.-H."/>
            <person name="Liu D.-K."/>
            <person name="Li Y."/>
            <person name="Chen G.-Z."/>
            <person name="Liu X.-D."/>
            <person name="Liao X.-Y."/>
            <person name="Jiang Y.-T."/>
            <person name="Yu X."/>
            <person name="Hao Y."/>
            <person name="Huang J."/>
            <person name="Zhao X.-W."/>
            <person name="Ke S."/>
            <person name="Chen Y.-Y."/>
            <person name="Wu W.-L."/>
            <person name="Hsu J.-L."/>
            <person name="Lin Y.-F."/>
            <person name="Huang M.-D."/>
            <person name="Li C.-Y."/>
            <person name="Huang L."/>
            <person name="Wang Z.-W."/>
            <person name="Zhao X."/>
            <person name="Zhong W.-Y."/>
            <person name="Peng D.-H."/>
            <person name="Ahmad S."/>
            <person name="Lan S."/>
            <person name="Zhang J.-S."/>
            <person name="Tsai W.-C."/>
            <person name="Van De Peer Y."/>
            <person name="Liu Z.-J."/>
        </authorList>
    </citation>
    <scope>NUCLEOTIDE SEQUENCE</scope>
    <source>
        <strain evidence="3">SCP</strain>
        <tissue evidence="3">Leaves</tissue>
    </source>
</reference>
<evidence type="ECO:0000256" key="1">
    <source>
        <dbReference type="SAM" id="MobiDB-lite"/>
    </source>
</evidence>
<dbReference type="PANTHER" id="PTHR34683:SF2">
    <property type="entry name" value="EXPRESSED PROTEIN"/>
    <property type="match status" value="1"/>
</dbReference>
<comment type="caution">
    <text evidence="3">The sequence shown here is derived from an EMBL/GenBank/DDBJ whole genome shotgun (WGS) entry which is preliminary data.</text>
</comment>
<evidence type="ECO:0000313" key="4">
    <source>
        <dbReference type="Proteomes" id="UP001179952"/>
    </source>
</evidence>
<keyword evidence="4" id="KW-1185">Reference proteome</keyword>
<evidence type="ECO:0000313" key="3">
    <source>
        <dbReference type="EMBL" id="KAK1275676.1"/>
    </source>
</evidence>
<feature type="signal peptide" evidence="2">
    <location>
        <begin position="1"/>
        <end position="18"/>
    </location>
</feature>
<dbReference type="PANTHER" id="PTHR34683">
    <property type="entry name" value="EXPRESSED PROTEIN-RELATED"/>
    <property type="match status" value="1"/>
</dbReference>
<dbReference type="Proteomes" id="UP001179952">
    <property type="component" value="Unassembled WGS sequence"/>
</dbReference>
<sequence>MKRTGALMASMAAAACSASSSSSLCSCSSGPSCDRAVGSSIQEARTGGDDGGGDRAMRRSNSTEQFAPRFDGLRFIETLIRIKIE</sequence>
<reference evidence="3" key="1">
    <citation type="journal article" date="2023" name="Nat. Commun.">
        <title>Diploid and tetraploid genomes of Acorus and the evolution of monocots.</title>
        <authorList>
            <person name="Ma L."/>
            <person name="Liu K.W."/>
            <person name="Li Z."/>
            <person name="Hsiao Y.Y."/>
            <person name="Qi Y."/>
            <person name="Fu T."/>
            <person name="Tang G.D."/>
            <person name="Zhang D."/>
            <person name="Sun W.H."/>
            <person name="Liu D.K."/>
            <person name="Li Y."/>
            <person name="Chen G.Z."/>
            <person name="Liu X.D."/>
            <person name="Liao X.Y."/>
            <person name="Jiang Y.T."/>
            <person name="Yu X."/>
            <person name="Hao Y."/>
            <person name="Huang J."/>
            <person name="Zhao X.W."/>
            <person name="Ke S."/>
            <person name="Chen Y.Y."/>
            <person name="Wu W.L."/>
            <person name="Hsu J.L."/>
            <person name="Lin Y.F."/>
            <person name="Huang M.D."/>
            <person name="Li C.Y."/>
            <person name="Huang L."/>
            <person name="Wang Z.W."/>
            <person name="Zhao X."/>
            <person name="Zhong W.Y."/>
            <person name="Peng D.H."/>
            <person name="Ahmad S."/>
            <person name="Lan S."/>
            <person name="Zhang J.S."/>
            <person name="Tsai W.C."/>
            <person name="Van de Peer Y."/>
            <person name="Liu Z.J."/>
        </authorList>
    </citation>
    <scope>NUCLEOTIDE SEQUENCE</scope>
    <source>
        <strain evidence="3">SCP</strain>
    </source>
</reference>
<name>A0AAV9BH87_ACOGR</name>
<feature type="compositionally biased region" description="Low complexity" evidence="1">
    <location>
        <begin position="19"/>
        <end position="29"/>
    </location>
</feature>
<protein>
    <recommendedName>
        <fullName evidence="5">Secreted protein</fullName>
    </recommendedName>
</protein>
<keyword evidence="2" id="KW-0732">Signal</keyword>